<sequence>MDGEENQQGAPSVSSVSKRVFVGNLAWKTEWWDLKDHFKTIGEVKYADVFTDFNKRSRGCGIVEYERDEDAQKAIAELNDSDLDGRKIFVREDRDDVQERGGERGTRGRGRGGARGGGRGFSDRAASGDDAQVSGGRGRGRYNAEGGDRPQRQGRQEPTTPTELTGKQVFVKNLPYDTQTDDLVEHFKKSLNVSSAEVAKDSSGKSRGFGTVLFETAEDAQNAITSFSNTDFQGRQIQVTIDRFA</sequence>
<dbReference type="GO" id="GO:0005634">
    <property type="term" value="C:nucleus"/>
    <property type="evidence" value="ECO:0007669"/>
    <property type="project" value="TreeGrafter"/>
</dbReference>
<evidence type="ECO:0000256" key="2">
    <source>
        <dbReference type="PROSITE-ProRule" id="PRU00176"/>
    </source>
</evidence>
<evidence type="ECO:0000256" key="3">
    <source>
        <dbReference type="SAM" id="MobiDB-lite"/>
    </source>
</evidence>
<dbReference type="Gene3D" id="3.30.70.330">
    <property type="match status" value="2"/>
</dbReference>
<dbReference type="InterPro" id="IPR012677">
    <property type="entry name" value="Nucleotide-bd_a/b_plait_sf"/>
</dbReference>
<dbReference type="SUPFAM" id="SSF54928">
    <property type="entry name" value="RNA-binding domain, RBD"/>
    <property type="match status" value="2"/>
</dbReference>
<dbReference type="PROSITE" id="PS50102">
    <property type="entry name" value="RRM"/>
    <property type="match status" value="2"/>
</dbReference>
<feature type="region of interest" description="Disordered" evidence="3">
    <location>
        <begin position="89"/>
        <end position="166"/>
    </location>
</feature>
<dbReference type="PANTHER" id="PTHR23003">
    <property type="entry name" value="RNA RECOGNITION MOTIF RRM DOMAIN CONTAINING PROTEIN"/>
    <property type="match status" value="1"/>
</dbReference>
<dbReference type="SMART" id="SM00360">
    <property type="entry name" value="RRM"/>
    <property type="match status" value="2"/>
</dbReference>
<dbReference type="InterPro" id="IPR050374">
    <property type="entry name" value="RRT5_SRSF_SR"/>
</dbReference>
<dbReference type="PANTHER" id="PTHR23003:SF3">
    <property type="entry name" value="FI21236P1-RELATED"/>
    <property type="match status" value="1"/>
</dbReference>
<dbReference type="Proteomes" id="UP001431209">
    <property type="component" value="Unassembled WGS sequence"/>
</dbReference>
<feature type="domain" description="RRM" evidence="4">
    <location>
        <begin position="18"/>
        <end position="95"/>
    </location>
</feature>
<dbReference type="InterPro" id="IPR000504">
    <property type="entry name" value="RRM_dom"/>
</dbReference>
<dbReference type="GO" id="GO:0005737">
    <property type="term" value="C:cytoplasm"/>
    <property type="evidence" value="ECO:0007669"/>
    <property type="project" value="TreeGrafter"/>
</dbReference>
<feature type="compositionally biased region" description="Polar residues" evidence="3">
    <location>
        <begin position="156"/>
        <end position="165"/>
    </location>
</feature>
<keyword evidence="6" id="KW-1185">Reference proteome</keyword>
<feature type="domain" description="RRM" evidence="4">
    <location>
        <begin position="167"/>
        <end position="244"/>
    </location>
</feature>
<proteinExistence type="predicted"/>
<name>A0AAW2ZLH9_9EUKA</name>
<dbReference type="CDD" id="cd00590">
    <property type="entry name" value="RRM_SF"/>
    <property type="match status" value="2"/>
</dbReference>
<dbReference type="AlphaFoldDB" id="A0AAW2ZLH9"/>
<evidence type="ECO:0000313" key="5">
    <source>
        <dbReference type="EMBL" id="KAL0490295.1"/>
    </source>
</evidence>
<dbReference type="EMBL" id="JAOPGA020001662">
    <property type="protein sequence ID" value="KAL0490295.1"/>
    <property type="molecule type" value="Genomic_DNA"/>
</dbReference>
<feature type="compositionally biased region" description="Basic and acidic residues" evidence="3">
    <location>
        <begin position="146"/>
        <end position="155"/>
    </location>
</feature>
<evidence type="ECO:0000256" key="1">
    <source>
        <dbReference type="ARBA" id="ARBA00022884"/>
    </source>
</evidence>
<feature type="compositionally biased region" description="Basic and acidic residues" evidence="3">
    <location>
        <begin position="89"/>
        <end position="106"/>
    </location>
</feature>
<accession>A0AAW2ZLH9</accession>
<organism evidence="5 6">
    <name type="scientific">Acrasis kona</name>
    <dbReference type="NCBI Taxonomy" id="1008807"/>
    <lineage>
        <taxon>Eukaryota</taxon>
        <taxon>Discoba</taxon>
        <taxon>Heterolobosea</taxon>
        <taxon>Tetramitia</taxon>
        <taxon>Eutetramitia</taxon>
        <taxon>Acrasidae</taxon>
        <taxon>Acrasis</taxon>
    </lineage>
</organism>
<gene>
    <name evidence="5" type="ORF">AKO1_009468</name>
</gene>
<dbReference type="InterPro" id="IPR035979">
    <property type="entry name" value="RBD_domain_sf"/>
</dbReference>
<dbReference type="Pfam" id="PF00076">
    <property type="entry name" value="RRM_1"/>
    <property type="match status" value="2"/>
</dbReference>
<dbReference type="GO" id="GO:1990904">
    <property type="term" value="C:ribonucleoprotein complex"/>
    <property type="evidence" value="ECO:0007669"/>
    <property type="project" value="TreeGrafter"/>
</dbReference>
<reference evidence="5 6" key="1">
    <citation type="submission" date="2024-03" db="EMBL/GenBank/DDBJ databases">
        <title>The Acrasis kona genome and developmental transcriptomes reveal deep origins of eukaryotic multicellular pathways.</title>
        <authorList>
            <person name="Sheikh S."/>
            <person name="Fu C.-J."/>
            <person name="Brown M.W."/>
            <person name="Baldauf S.L."/>
        </authorList>
    </citation>
    <scope>NUCLEOTIDE SEQUENCE [LARGE SCALE GENOMIC DNA]</scope>
    <source>
        <strain evidence="5 6">ATCC MYA-3509</strain>
    </source>
</reference>
<evidence type="ECO:0000259" key="4">
    <source>
        <dbReference type="PROSITE" id="PS50102"/>
    </source>
</evidence>
<keyword evidence="1 2" id="KW-0694">RNA-binding</keyword>
<comment type="caution">
    <text evidence="5">The sequence shown here is derived from an EMBL/GenBank/DDBJ whole genome shotgun (WGS) entry which is preliminary data.</text>
</comment>
<dbReference type="GO" id="GO:0003729">
    <property type="term" value="F:mRNA binding"/>
    <property type="evidence" value="ECO:0007669"/>
    <property type="project" value="TreeGrafter"/>
</dbReference>
<evidence type="ECO:0000313" key="6">
    <source>
        <dbReference type="Proteomes" id="UP001431209"/>
    </source>
</evidence>
<protein>
    <submittedName>
        <fullName evidence="5">RNA-binding protein</fullName>
    </submittedName>
</protein>